<evidence type="ECO:0000256" key="1">
    <source>
        <dbReference type="SAM" id="MobiDB-lite"/>
    </source>
</evidence>
<proteinExistence type="predicted"/>
<accession>A0ABP9ZJH2</accession>
<feature type="compositionally biased region" description="Basic and acidic residues" evidence="1">
    <location>
        <begin position="126"/>
        <end position="135"/>
    </location>
</feature>
<keyword evidence="4" id="KW-1185">Reference proteome</keyword>
<reference evidence="3 4" key="1">
    <citation type="submission" date="2024-03" db="EMBL/GenBank/DDBJ databases">
        <title>Inconsistent identification of Apilactobacillus kunkeei-related strains obtained by well-developed overall genome related indices.</title>
        <authorList>
            <person name="Maeno S."/>
            <person name="Endo A."/>
        </authorList>
    </citation>
    <scope>NUCLEOTIDE SEQUENCE [LARGE SCALE GENOMIC DNA]</scope>
    <source>
        <strain evidence="3 4">20H-10</strain>
    </source>
</reference>
<dbReference type="EMBL" id="BAABVV010000040">
    <property type="protein sequence ID" value="GAA6114907.1"/>
    <property type="molecule type" value="Genomic_DNA"/>
</dbReference>
<comment type="caution">
    <text evidence="3">The sequence shown here is derived from an EMBL/GenBank/DDBJ whole genome shotgun (WGS) entry which is preliminary data.</text>
</comment>
<evidence type="ECO:0000313" key="4">
    <source>
        <dbReference type="Proteomes" id="UP001438112"/>
    </source>
</evidence>
<dbReference type="InterPro" id="IPR035940">
    <property type="entry name" value="CAP_sf"/>
</dbReference>
<evidence type="ECO:0000313" key="3">
    <source>
        <dbReference type="EMBL" id="GAA6114907.1"/>
    </source>
</evidence>
<gene>
    <name evidence="3" type="ORF">AP20H10_12700</name>
</gene>
<dbReference type="Proteomes" id="UP001438112">
    <property type="component" value="Unassembled WGS sequence"/>
</dbReference>
<feature type="region of interest" description="Disordered" evidence="1">
    <location>
        <begin position="120"/>
        <end position="139"/>
    </location>
</feature>
<dbReference type="Gene3D" id="3.40.33.10">
    <property type="entry name" value="CAP"/>
    <property type="match status" value="1"/>
</dbReference>
<organism evidence="3 4">
    <name type="scientific">Apilactobacillus apinorum</name>
    <dbReference type="NCBI Taxonomy" id="1218495"/>
    <lineage>
        <taxon>Bacteria</taxon>
        <taxon>Bacillati</taxon>
        <taxon>Bacillota</taxon>
        <taxon>Bacilli</taxon>
        <taxon>Lactobacillales</taxon>
        <taxon>Lactobacillaceae</taxon>
        <taxon>Apilactobacillus</taxon>
    </lineage>
</organism>
<protein>
    <recommendedName>
        <fullName evidence="5">SCP domain-containing protein</fullName>
    </recommendedName>
</protein>
<feature type="signal peptide" evidence="2">
    <location>
        <begin position="1"/>
        <end position="25"/>
    </location>
</feature>
<dbReference type="RefSeq" id="WP_353318521.1">
    <property type="nucleotide sequence ID" value="NZ_BAABVV010000040.1"/>
</dbReference>
<keyword evidence="2" id="KW-0732">Signal</keyword>
<sequence length="325" mass="35079">MYNKKTLKTVALMSLGTIAMSSLLAVNEANGDLSASATATKYKVAKNGYVYKNAKIKAVKSKSEKKYFGNSVLTVKKTVVVKKHGKKLVYKYVVASNGKSGYVYVGSLKKATAKLVKTTSSKKVARKDPSKEPNAKQRKKNLKDLYTFLGMGSDGSDDSGSTSQGVDLNQIKSQFIDFVNQQRKANGKSAWVENTKLDAVAQKRASYVDVDSDNAHTATADGNVHNEGAAQVDAKSLGYNMPHLYESLGEAGVSSSAANNDYFFQNFQTLITADDVSNNEHRNMLIGNDGNGLNNFGIGFRVDKSSSDGGITKVTIVILLSDTNY</sequence>
<feature type="chain" id="PRO_5045203889" description="SCP domain-containing protein" evidence="2">
    <location>
        <begin position="26"/>
        <end position="325"/>
    </location>
</feature>
<evidence type="ECO:0008006" key="5">
    <source>
        <dbReference type="Google" id="ProtNLM"/>
    </source>
</evidence>
<name>A0ABP9ZJH2_9LACO</name>
<evidence type="ECO:0000256" key="2">
    <source>
        <dbReference type="SAM" id="SignalP"/>
    </source>
</evidence>